<dbReference type="RefSeq" id="WP_151139625.1">
    <property type="nucleotide sequence ID" value="NZ_VZUS01000004.1"/>
</dbReference>
<protein>
    <submittedName>
        <fullName evidence="2">GNAT family N-acetyltransferase</fullName>
    </submittedName>
</protein>
<reference evidence="2" key="1">
    <citation type="submission" date="2019-09" db="EMBL/GenBank/DDBJ databases">
        <title>Genomic analysis of Haloferax sp. CBA1149.</title>
        <authorList>
            <person name="Roh S.W."/>
        </authorList>
    </citation>
    <scope>NUCLEOTIDE SEQUENCE</scope>
    <source>
        <strain evidence="2">CBA1149</strain>
    </source>
</reference>
<dbReference type="InterPro" id="IPR016181">
    <property type="entry name" value="Acyl_CoA_acyltransferase"/>
</dbReference>
<evidence type="ECO:0000259" key="1">
    <source>
        <dbReference type="PROSITE" id="PS51186"/>
    </source>
</evidence>
<dbReference type="SUPFAM" id="SSF55729">
    <property type="entry name" value="Acyl-CoA N-acyltransferases (Nat)"/>
    <property type="match status" value="1"/>
</dbReference>
<proteinExistence type="predicted"/>
<comment type="caution">
    <text evidence="2">The sequence shown here is derived from an EMBL/GenBank/DDBJ whole genome shotgun (WGS) entry which is preliminary data.</text>
</comment>
<feature type="domain" description="N-acetyltransferase" evidence="1">
    <location>
        <begin position="4"/>
        <end position="143"/>
    </location>
</feature>
<accession>A0A643JR64</accession>
<evidence type="ECO:0000313" key="2">
    <source>
        <dbReference type="EMBL" id="KAB1185454.1"/>
    </source>
</evidence>
<dbReference type="Gene3D" id="3.40.630.30">
    <property type="match status" value="1"/>
</dbReference>
<dbReference type="AlphaFoldDB" id="A0A643JR64"/>
<dbReference type="GO" id="GO:0016747">
    <property type="term" value="F:acyltransferase activity, transferring groups other than amino-acyl groups"/>
    <property type="evidence" value="ECO:0007669"/>
    <property type="project" value="InterPro"/>
</dbReference>
<dbReference type="EMBL" id="VZUS01000004">
    <property type="protein sequence ID" value="KAB1185454.1"/>
    <property type="molecule type" value="Genomic_DNA"/>
</dbReference>
<gene>
    <name evidence="2" type="ORF">Hfx1149_15485</name>
</gene>
<name>A0A643JR64_9EURY</name>
<keyword evidence="2" id="KW-0808">Transferase</keyword>
<organism evidence="2">
    <name type="scientific">Haloferax sp. CBA1149</name>
    <dbReference type="NCBI Taxonomy" id="2650753"/>
    <lineage>
        <taxon>Archaea</taxon>
        <taxon>Methanobacteriati</taxon>
        <taxon>Methanobacteriota</taxon>
        <taxon>Stenosarchaea group</taxon>
        <taxon>Halobacteria</taxon>
        <taxon>Halobacteriales</taxon>
        <taxon>Haloferacaceae</taxon>
        <taxon>Haloferax</taxon>
    </lineage>
</organism>
<dbReference type="InterPro" id="IPR000182">
    <property type="entry name" value="GNAT_dom"/>
</dbReference>
<dbReference type="PROSITE" id="PS51186">
    <property type="entry name" value="GNAT"/>
    <property type="match status" value="1"/>
</dbReference>
<dbReference type="Pfam" id="PF00583">
    <property type="entry name" value="Acetyltransf_1"/>
    <property type="match status" value="1"/>
</dbReference>
<sequence>MSETHVAELTNEAEWMDAYPVLSELRPVDEETYLQYLRTMAGEGYRLFALFEDDEILAVAGVRMSTTLYHGKHAWVYDLVTREDRRSEGHGRRLLTFVEDWARDHDCAVLELASGLWRDDAHRFYEEHTGYDRYCYTFKKDLM</sequence>
<dbReference type="CDD" id="cd04301">
    <property type="entry name" value="NAT_SF"/>
    <property type="match status" value="1"/>
</dbReference>